<comment type="caution">
    <text evidence="2">The sequence shown here is derived from an EMBL/GenBank/DDBJ whole genome shotgun (WGS) entry which is preliminary data.</text>
</comment>
<protein>
    <recommendedName>
        <fullName evidence="1">Flagellar Assembly Protein A N-terminal region domain-containing protein</fullName>
    </recommendedName>
</protein>
<dbReference type="EMBL" id="JAGGKI010000018">
    <property type="protein sequence ID" value="MBP1895933.1"/>
    <property type="molecule type" value="Genomic_DNA"/>
</dbReference>
<reference evidence="2 3" key="1">
    <citation type="submission" date="2021-03" db="EMBL/GenBank/DDBJ databases">
        <title>Genomic Encyclopedia of Type Strains, Phase IV (KMG-IV): sequencing the most valuable type-strain genomes for metagenomic binning, comparative biology and taxonomic classification.</title>
        <authorList>
            <person name="Goeker M."/>
        </authorList>
    </citation>
    <scope>NUCLEOTIDE SEQUENCE [LARGE SCALE GENOMIC DNA]</scope>
    <source>
        <strain evidence="2 3">DSM 15596</strain>
    </source>
</reference>
<dbReference type="InterPro" id="IPR046866">
    <property type="entry name" value="FapA_N"/>
</dbReference>
<feature type="domain" description="Flagellar Assembly Protein A N-terminal region" evidence="1">
    <location>
        <begin position="108"/>
        <end position="300"/>
    </location>
</feature>
<evidence type="ECO:0000313" key="3">
    <source>
        <dbReference type="Proteomes" id="UP000706926"/>
    </source>
</evidence>
<dbReference type="GeneID" id="95406920"/>
<organism evidence="2 3">
    <name type="scientific">Paenibacillus lactis</name>
    <dbReference type="NCBI Taxonomy" id="228574"/>
    <lineage>
        <taxon>Bacteria</taxon>
        <taxon>Bacillati</taxon>
        <taxon>Bacillota</taxon>
        <taxon>Bacilli</taxon>
        <taxon>Bacillales</taxon>
        <taxon>Paenibacillaceae</taxon>
        <taxon>Paenibacillus</taxon>
    </lineage>
</organism>
<evidence type="ECO:0000313" key="2">
    <source>
        <dbReference type="EMBL" id="MBP1895933.1"/>
    </source>
</evidence>
<sequence>MSDSFNEQEILKLLKKLDQVSRSQEMEGTGASPSVSHSMNTDYEVSDGYIKVEHGKIIVGNPTNGGQFPTIKANSPVKLLVDGQEIRKETKVSSESVVEWKIEENSLFEVSVSEDKLEAYLTINRIQRCAWLLEQKTPSLNVTLTAEEDLNIILEIVNLQDILTIVENMNIKMNLDVAAIQAEILQPSFKPIIIGRGKAPVQGEDALLELFFSENIENIFNEVRGVMDYKNHMNIPSVKSGDVIAKKTPVVEGLTGYDVFGNVLLPDPVKEIRITGKDNVEITSDFIVIARKEGRPRVTGNHIKYFDINTAYIVPGNVDLQTGNIVFAGDVIVHGDVMDNMIIESLGNIYVSGSVFNSTLTATGSIAVKGSFIGSHLYSGYFGMFYNRLYNSSKQLIEILEIMMENVRILIYEISKKNKQVRYGQVLLLITESKFQQVRDLVKELLEVVSSLQTYNIDNLQQLKYYLELFLQPPKIVEVMTAPRMEDFVRILKEAFMRVALSQESHVQINVNQGQNSTLKSNGDILIRKEGVIQCDLYSAGNIIFLLDNAVCRGSKLEAGDTISAMYVGGITGVATSLKAGNKIIIRKMFEGRVTVDRYSMDIFDPIEGKTFDRNSFKRHNWKAGDSY</sequence>
<dbReference type="Pfam" id="PF03961">
    <property type="entry name" value="FapA"/>
    <property type="match status" value="1"/>
</dbReference>
<dbReference type="RefSeq" id="WP_210095501.1">
    <property type="nucleotide sequence ID" value="NZ_CP139098.1"/>
</dbReference>
<dbReference type="Pfam" id="PF20250">
    <property type="entry name" value="FapA_N"/>
    <property type="match status" value="1"/>
</dbReference>
<evidence type="ECO:0000259" key="1">
    <source>
        <dbReference type="Pfam" id="PF20250"/>
    </source>
</evidence>
<dbReference type="Proteomes" id="UP000706926">
    <property type="component" value="Unassembled WGS sequence"/>
</dbReference>
<dbReference type="PANTHER" id="PTHR38032">
    <property type="entry name" value="POLYMERASE-RELATED"/>
    <property type="match status" value="1"/>
</dbReference>
<proteinExistence type="predicted"/>
<dbReference type="InterPro" id="IPR046865">
    <property type="entry name" value="FapA_b_solenoid"/>
</dbReference>
<dbReference type="PANTHER" id="PTHR38032:SF1">
    <property type="entry name" value="RNA-BINDING PROTEIN KHPB N-TERMINAL DOMAIN-CONTAINING PROTEIN"/>
    <property type="match status" value="1"/>
</dbReference>
<keyword evidence="3" id="KW-1185">Reference proteome</keyword>
<dbReference type="InterPro" id="IPR005646">
    <property type="entry name" value="FapA"/>
</dbReference>
<gene>
    <name evidence="2" type="ORF">J2Z18_005043</name>
</gene>
<accession>A0ABS4FI42</accession>
<name>A0ABS4FI42_9BACL</name>